<reference evidence="9 10" key="1">
    <citation type="journal article" date="2017" name="Int. J. Syst. Evol. Microbiol.">
        <title>Pseudokineococcus basanitobsidens sp. nov., isolated from volcanic rock.</title>
        <authorList>
            <person name="Lee D.W."/>
            <person name="Park M.Y."/>
            <person name="Kim J.J."/>
            <person name="Kim B.S."/>
        </authorList>
    </citation>
    <scope>NUCLEOTIDE SEQUENCE [LARGE SCALE GENOMIC DNA]</scope>
    <source>
        <strain evidence="9 10">DSM 103726</strain>
    </source>
</reference>
<evidence type="ECO:0000256" key="5">
    <source>
        <dbReference type="ARBA" id="ARBA00023251"/>
    </source>
</evidence>
<dbReference type="RefSeq" id="WP_339575654.1">
    <property type="nucleotide sequence ID" value="NZ_JBBIAA010000019.1"/>
</dbReference>
<keyword evidence="5" id="KW-0046">Antibiotic resistance</keyword>
<protein>
    <recommendedName>
        <fullName evidence="6">Transport permease protein</fullName>
    </recommendedName>
</protein>
<feature type="region of interest" description="Disordered" evidence="7">
    <location>
        <begin position="1"/>
        <end position="31"/>
    </location>
</feature>
<dbReference type="InterPro" id="IPR051784">
    <property type="entry name" value="Nod_factor_ABC_transporter"/>
</dbReference>
<dbReference type="InterPro" id="IPR013525">
    <property type="entry name" value="ABC2_TM"/>
</dbReference>
<dbReference type="InterPro" id="IPR000412">
    <property type="entry name" value="ABC_2_transport"/>
</dbReference>
<evidence type="ECO:0000256" key="3">
    <source>
        <dbReference type="ARBA" id="ARBA00022989"/>
    </source>
</evidence>
<evidence type="ECO:0000313" key="9">
    <source>
        <dbReference type="EMBL" id="MEJ5946270.1"/>
    </source>
</evidence>
<comment type="subcellular location">
    <subcellularLocation>
        <location evidence="6">Cell membrane</location>
        <topology evidence="6">Multi-pass membrane protein</topology>
    </subcellularLocation>
    <subcellularLocation>
        <location evidence="1">Membrane</location>
        <topology evidence="1">Multi-pass membrane protein</topology>
    </subcellularLocation>
</comment>
<feature type="transmembrane region" description="Helical" evidence="6">
    <location>
        <begin position="208"/>
        <end position="228"/>
    </location>
</feature>
<gene>
    <name evidence="9" type="ORF">WDZ17_13305</name>
</gene>
<dbReference type="PROSITE" id="PS51012">
    <property type="entry name" value="ABC_TM2"/>
    <property type="match status" value="1"/>
</dbReference>
<dbReference type="PIRSF" id="PIRSF006648">
    <property type="entry name" value="DrrB"/>
    <property type="match status" value="1"/>
</dbReference>
<dbReference type="PANTHER" id="PTHR43229">
    <property type="entry name" value="NODULATION PROTEIN J"/>
    <property type="match status" value="1"/>
</dbReference>
<feature type="transmembrane region" description="Helical" evidence="6">
    <location>
        <begin position="154"/>
        <end position="172"/>
    </location>
</feature>
<keyword evidence="10" id="KW-1185">Reference proteome</keyword>
<proteinExistence type="inferred from homology"/>
<organism evidence="9 10">
    <name type="scientific">Pseudokineococcus basanitobsidens</name>
    <dbReference type="NCBI Taxonomy" id="1926649"/>
    <lineage>
        <taxon>Bacteria</taxon>
        <taxon>Bacillati</taxon>
        <taxon>Actinomycetota</taxon>
        <taxon>Actinomycetes</taxon>
        <taxon>Kineosporiales</taxon>
        <taxon>Kineosporiaceae</taxon>
        <taxon>Pseudokineococcus</taxon>
    </lineage>
</organism>
<keyword evidence="6" id="KW-0813">Transport</keyword>
<dbReference type="Pfam" id="PF01061">
    <property type="entry name" value="ABC2_membrane"/>
    <property type="match status" value="1"/>
</dbReference>
<feature type="domain" description="ABC transmembrane type-2" evidence="8">
    <location>
        <begin position="56"/>
        <end position="301"/>
    </location>
</feature>
<feature type="transmembrane region" description="Helical" evidence="6">
    <location>
        <begin position="57"/>
        <end position="81"/>
    </location>
</feature>
<evidence type="ECO:0000256" key="7">
    <source>
        <dbReference type="SAM" id="MobiDB-lite"/>
    </source>
</evidence>
<accession>A0ABU8RMD9</accession>
<dbReference type="EMBL" id="JBBIAA010000019">
    <property type="protein sequence ID" value="MEJ5946270.1"/>
    <property type="molecule type" value="Genomic_DNA"/>
</dbReference>
<comment type="similarity">
    <text evidence="6">Belongs to the ABC-2 integral membrane protein family.</text>
</comment>
<feature type="transmembrane region" description="Helical" evidence="6">
    <location>
        <begin position="93"/>
        <end position="114"/>
    </location>
</feature>
<keyword evidence="6" id="KW-1003">Cell membrane</keyword>
<dbReference type="PANTHER" id="PTHR43229:SF2">
    <property type="entry name" value="NODULATION PROTEIN J"/>
    <property type="match status" value="1"/>
</dbReference>
<name>A0ABU8RMD9_9ACTN</name>
<keyword evidence="4 6" id="KW-0472">Membrane</keyword>
<comment type="caution">
    <text evidence="9">The sequence shown here is derived from an EMBL/GenBank/DDBJ whole genome shotgun (WGS) entry which is preliminary data.</text>
</comment>
<evidence type="ECO:0000259" key="8">
    <source>
        <dbReference type="PROSITE" id="PS51012"/>
    </source>
</evidence>
<feature type="transmembrane region" description="Helical" evidence="6">
    <location>
        <begin position="178"/>
        <end position="201"/>
    </location>
</feature>
<dbReference type="InterPro" id="IPR047817">
    <property type="entry name" value="ABC2_TM_bact-type"/>
</dbReference>
<sequence length="304" mass="32083">MSSTGTTGGSAASTGGTRSTRGGGAPAPAAGGVRQALGDGWTVARRNLIRIKRVPDLLVGSIVSPIMFVLLFAYVFGGAIALPGADGGGADPVAYRTYLIAGIFAQTVIFGATITGSSMAQDLKSGIIDRFRSLPMAPSAVLVGRTTADVVNNLLTVVIMTLTGLVVGWRITTSVGEALLGYVLLLFFAYCVSWIMAFLGLLVRTPEVFNNVTFIVIFPLTFLANTFVPIESFPSVLRAFAEWNPVSSVTQAARDLFGNLQPGAPAPEAWPLQNPVLYTVLWGAVLLLVFVPLTVRQYQRAAAR</sequence>
<evidence type="ECO:0000256" key="6">
    <source>
        <dbReference type="RuleBase" id="RU361157"/>
    </source>
</evidence>
<keyword evidence="2 6" id="KW-0812">Transmembrane</keyword>
<evidence type="ECO:0000256" key="4">
    <source>
        <dbReference type="ARBA" id="ARBA00023136"/>
    </source>
</evidence>
<feature type="transmembrane region" description="Helical" evidence="6">
    <location>
        <begin position="276"/>
        <end position="295"/>
    </location>
</feature>
<evidence type="ECO:0000256" key="1">
    <source>
        <dbReference type="ARBA" id="ARBA00004141"/>
    </source>
</evidence>
<evidence type="ECO:0000256" key="2">
    <source>
        <dbReference type="ARBA" id="ARBA00022692"/>
    </source>
</evidence>
<keyword evidence="3 6" id="KW-1133">Transmembrane helix</keyword>
<dbReference type="Proteomes" id="UP001387100">
    <property type="component" value="Unassembled WGS sequence"/>
</dbReference>
<evidence type="ECO:0000313" key="10">
    <source>
        <dbReference type="Proteomes" id="UP001387100"/>
    </source>
</evidence>